<sequence>MQILDDNKTKGVLTTKSIAAQTTDITHVTLDDEGDWQFLGDGDFDASDLLILPLGQIIELDKTLGTLPNIRRKETYIRKKKSAKWQKL</sequence>
<gene>
    <name evidence="1" type="ORF">DN745_10660</name>
</gene>
<keyword evidence="2" id="KW-1185">Reference proteome</keyword>
<dbReference type="Proteomes" id="UP000249799">
    <property type="component" value="Chromosome"/>
</dbReference>
<evidence type="ECO:0000313" key="2">
    <source>
        <dbReference type="Proteomes" id="UP000249799"/>
    </source>
</evidence>
<name>A0A2Z4FLD5_9DELT</name>
<organism evidence="1 2">
    <name type="scientific">Bradymonas sediminis</name>
    <dbReference type="NCBI Taxonomy" id="1548548"/>
    <lineage>
        <taxon>Bacteria</taxon>
        <taxon>Deltaproteobacteria</taxon>
        <taxon>Bradymonadales</taxon>
        <taxon>Bradymonadaceae</taxon>
        <taxon>Bradymonas</taxon>
    </lineage>
</organism>
<dbReference type="AlphaFoldDB" id="A0A2Z4FLD5"/>
<evidence type="ECO:0000313" key="1">
    <source>
        <dbReference type="EMBL" id="AWV89773.1"/>
    </source>
</evidence>
<protein>
    <submittedName>
        <fullName evidence="1">Uncharacterized protein</fullName>
    </submittedName>
</protein>
<dbReference type="EMBL" id="CP030032">
    <property type="protein sequence ID" value="AWV89773.1"/>
    <property type="molecule type" value="Genomic_DNA"/>
</dbReference>
<proteinExistence type="predicted"/>
<accession>A0A2Z4FLD5</accession>
<reference evidence="1 2" key="1">
    <citation type="submission" date="2018-06" db="EMBL/GenBank/DDBJ databases">
        <title>Lujinxingia sediminis gen. nov. sp. nov., a new facultative anaerobic member of the class Deltaproteobacteria, and proposal of Lujinxingaceae fam. nov.</title>
        <authorList>
            <person name="Guo L.-Y."/>
            <person name="Li C.-M."/>
            <person name="Wang S."/>
            <person name="Du Z.-J."/>
        </authorList>
    </citation>
    <scope>NUCLEOTIDE SEQUENCE [LARGE SCALE GENOMIC DNA]</scope>
    <source>
        <strain evidence="1 2">FA350</strain>
    </source>
</reference>
<dbReference type="OrthoDB" id="9793188at2"/>
<dbReference type="RefSeq" id="WP_111334691.1">
    <property type="nucleotide sequence ID" value="NZ_CP030032.1"/>
</dbReference>
<dbReference type="KEGG" id="bsed:DN745_10660"/>